<dbReference type="EMBL" id="LJXB01000021">
    <property type="protein sequence ID" value="KPU62188.1"/>
    <property type="molecule type" value="Genomic_DNA"/>
</dbReference>
<evidence type="ECO:0000313" key="1">
    <source>
        <dbReference type="EMBL" id="KPU62188.1"/>
    </source>
</evidence>
<dbReference type="AlphaFoldDB" id="A0A0P8XNM0"/>
<dbReference type="PATRIC" id="fig|294.162.peg.23"/>
<reference evidence="1 2" key="1">
    <citation type="submission" date="2015-09" db="EMBL/GenBank/DDBJ databases">
        <authorList>
            <person name="Jackson K.R."/>
            <person name="Lunt B.L."/>
            <person name="Fisher J.N.B."/>
            <person name="Gardner A.V."/>
            <person name="Bailey M.E."/>
            <person name="Deus L.M."/>
            <person name="Earl A.S."/>
            <person name="Gibby P.D."/>
            <person name="Hartmann K.A."/>
            <person name="Liu J.E."/>
            <person name="Manci A.M."/>
            <person name="Nielsen D.A."/>
            <person name="Solomon M.B."/>
            <person name="Breakwell D.P."/>
            <person name="Burnett S.H."/>
            <person name="Grose J.H."/>
        </authorList>
    </citation>
    <scope>NUCLEOTIDE SEQUENCE [LARGE SCALE GENOMIC DNA]</scope>
    <source>
        <strain evidence="1 2">S613</strain>
    </source>
</reference>
<evidence type="ECO:0000313" key="2">
    <source>
        <dbReference type="Proteomes" id="UP000050349"/>
    </source>
</evidence>
<dbReference type="Proteomes" id="UP000050349">
    <property type="component" value="Unassembled WGS sequence"/>
</dbReference>
<evidence type="ECO:0008006" key="3">
    <source>
        <dbReference type="Google" id="ProtNLM"/>
    </source>
</evidence>
<name>A0A0P8XNM0_PSEFL</name>
<gene>
    <name evidence="1" type="ORF">AN403_6235</name>
</gene>
<comment type="caution">
    <text evidence="1">The sequence shown here is derived from an EMBL/GenBank/DDBJ whole genome shotgun (WGS) entry which is preliminary data.</text>
</comment>
<proteinExistence type="predicted"/>
<sequence length="328" mass="36573">MDFFCDHFDGPVELISHWHASARGKASGKQLLSGFVLGSEVSSGKFNLAKLLVECRRLANRCGVSVVMLDETQHINTGLGVSKITDILLTLAAIGPPVIFVSNYSLVHKLLGRNSEDKQRVLSEPRIMLPDLPQSQDWKDYVAECVRVSGGQIQVDIDELSAELYRFTFGIKRLAVQLLKLAYIECRSDGRVVVKLLDISRAYRSSAYSSNSSDVEELQLQAIHSRKTGSRLDLRCPFDLPASTYTNVVKFALADREDRVNAAIFDSSRTEQERAMGRLTGLIPQDISRPTKTVRRPPIKKVSAEEMESNFHALVDSIKQKAKPKNPK</sequence>
<accession>A0A0P8XNM0</accession>
<protein>
    <recommendedName>
        <fullName evidence="3">Transposon Tn7 transposition protein TnsC</fullName>
    </recommendedName>
</protein>
<organism evidence="1 2">
    <name type="scientific">Pseudomonas fluorescens</name>
    <dbReference type="NCBI Taxonomy" id="294"/>
    <lineage>
        <taxon>Bacteria</taxon>
        <taxon>Pseudomonadati</taxon>
        <taxon>Pseudomonadota</taxon>
        <taxon>Gammaproteobacteria</taxon>
        <taxon>Pseudomonadales</taxon>
        <taxon>Pseudomonadaceae</taxon>
        <taxon>Pseudomonas</taxon>
    </lineage>
</organism>